<protein>
    <submittedName>
        <fullName evidence="6">ATP-grasp domain-containing protein</fullName>
    </submittedName>
</protein>
<dbReference type="Proteomes" id="UP001156441">
    <property type="component" value="Unassembled WGS sequence"/>
</dbReference>
<dbReference type="InterPro" id="IPR011761">
    <property type="entry name" value="ATP-grasp"/>
</dbReference>
<evidence type="ECO:0000313" key="7">
    <source>
        <dbReference type="Proteomes" id="UP001156441"/>
    </source>
</evidence>
<gene>
    <name evidence="6" type="ORF">JT362_14455</name>
</gene>
<sequence length="422" mass="46971">MTKRNIVVLGLDEENQRLLERIPDADRYAFHGLLTIPELQFGDIEIERLLAEAESRIAAFDETIDAIVGFWDFPVSTIVPLLCERFGVRGASLDAVLKCEHKYWSRLVQRDVIKEYAPFGVVDLEDPVLPADVGYPCWLKPVKSFSSKLAFEVTSDQEFDEAVAELRDGIGRVGEPFEYVLAQADLPPEIAEVGGQVALAERALSGNRAAVEGYVQDGQVVVYGVLDSLIYPGVSSFLRHQYPARLPATMCDRLADVSRRVMAGIGYDNATFSIEFFCDPETNEVTVLEINPRHSQSHAELFEQVDGFPNHHYMVKVALGEDPGQKGEGEYAISARWYLRRFEDGLLVRGPSPADIEAVQRDIDGVHVLRRAADGARLSDGMSQDSYSYELAEIIVGADSVAELEDKYERCVAALPFEFAEE</sequence>
<name>A0ABT2J8Y4_9PSEU</name>
<accession>A0ABT2J8Y4</accession>
<reference evidence="6 7" key="1">
    <citation type="submission" date="2021-02" db="EMBL/GenBank/DDBJ databases">
        <title>Actinophytocola xerophila sp. nov., isolated from soil of cotton cropping field.</title>
        <authorList>
            <person name="Huang R."/>
            <person name="Chen X."/>
            <person name="Ge X."/>
            <person name="Liu W."/>
        </authorList>
    </citation>
    <scope>NUCLEOTIDE SEQUENCE [LARGE SCALE GENOMIC DNA]</scope>
    <source>
        <strain evidence="6 7">S1-96</strain>
    </source>
</reference>
<evidence type="ECO:0000259" key="5">
    <source>
        <dbReference type="PROSITE" id="PS50975"/>
    </source>
</evidence>
<dbReference type="EMBL" id="JAFFZE010000012">
    <property type="protein sequence ID" value="MCT2584324.1"/>
    <property type="molecule type" value="Genomic_DNA"/>
</dbReference>
<evidence type="ECO:0000313" key="6">
    <source>
        <dbReference type="EMBL" id="MCT2584324.1"/>
    </source>
</evidence>
<keyword evidence="2 4" id="KW-0547">Nucleotide-binding</keyword>
<keyword evidence="1" id="KW-0436">Ligase</keyword>
<dbReference type="Pfam" id="PF13535">
    <property type="entry name" value="ATP-grasp_4"/>
    <property type="match status" value="1"/>
</dbReference>
<evidence type="ECO:0000256" key="4">
    <source>
        <dbReference type="PROSITE-ProRule" id="PRU00409"/>
    </source>
</evidence>
<evidence type="ECO:0000256" key="1">
    <source>
        <dbReference type="ARBA" id="ARBA00022598"/>
    </source>
</evidence>
<evidence type="ECO:0000256" key="2">
    <source>
        <dbReference type="ARBA" id="ARBA00022741"/>
    </source>
</evidence>
<evidence type="ECO:0000256" key="3">
    <source>
        <dbReference type="ARBA" id="ARBA00022840"/>
    </source>
</evidence>
<dbReference type="PANTHER" id="PTHR43585">
    <property type="entry name" value="FUMIPYRROLE BIOSYNTHESIS PROTEIN C"/>
    <property type="match status" value="1"/>
</dbReference>
<dbReference type="InterPro" id="IPR052032">
    <property type="entry name" value="ATP-dep_AA_Ligase"/>
</dbReference>
<feature type="domain" description="ATP-grasp" evidence="5">
    <location>
        <begin position="106"/>
        <end position="319"/>
    </location>
</feature>
<dbReference type="SUPFAM" id="SSF56059">
    <property type="entry name" value="Glutathione synthetase ATP-binding domain-like"/>
    <property type="match status" value="1"/>
</dbReference>
<proteinExistence type="predicted"/>
<organism evidence="6 7">
    <name type="scientific">Actinophytocola gossypii</name>
    <dbReference type="NCBI Taxonomy" id="2812003"/>
    <lineage>
        <taxon>Bacteria</taxon>
        <taxon>Bacillati</taxon>
        <taxon>Actinomycetota</taxon>
        <taxon>Actinomycetes</taxon>
        <taxon>Pseudonocardiales</taxon>
        <taxon>Pseudonocardiaceae</taxon>
    </lineage>
</organism>
<dbReference type="PROSITE" id="PS50975">
    <property type="entry name" value="ATP_GRASP"/>
    <property type="match status" value="1"/>
</dbReference>
<keyword evidence="3 4" id="KW-0067">ATP-binding</keyword>
<comment type="caution">
    <text evidence="6">The sequence shown here is derived from an EMBL/GenBank/DDBJ whole genome shotgun (WGS) entry which is preliminary data.</text>
</comment>
<dbReference type="RefSeq" id="WP_260191728.1">
    <property type="nucleotide sequence ID" value="NZ_JAFFZE010000012.1"/>
</dbReference>
<dbReference type="PANTHER" id="PTHR43585:SF2">
    <property type="entry name" value="ATP-GRASP ENZYME FSQD"/>
    <property type="match status" value="1"/>
</dbReference>
<keyword evidence="7" id="KW-1185">Reference proteome</keyword>
<dbReference type="Gene3D" id="3.30.470.20">
    <property type="entry name" value="ATP-grasp fold, B domain"/>
    <property type="match status" value="1"/>
</dbReference>